<evidence type="ECO:0000256" key="1">
    <source>
        <dbReference type="SAM" id="MobiDB-lite"/>
    </source>
</evidence>
<dbReference type="Proteomes" id="UP000314294">
    <property type="component" value="Unassembled WGS sequence"/>
</dbReference>
<feature type="region of interest" description="Disordered" evidence="1">
    <location>
        <begin position="230"/>
        <end position="251"/>
    </location>
</feature>
<comment type="caution">
    <text evidence="2">The sequence shown here is derived from an EMBL/GenBank/DDBJ whole genome shotgun (WGS) entry which is preliminary data.</text>
</comment>
<feature type="compositionally biased region" description="Basic and acidic residues" evidence="1">
    <location>
        <begin position="230"/>
        <end position="244"/>
    </location>
</feature>
<keyword evidence="3" id="KW-1185">Reference proteome</keyword>
<organism evidence="2 3">
    <name type="scientific">Liparis tanakae</name>
    <name type="common">Tanaka's snailfish</name>
    <dbReference type="NCBI Taxonomy" id="230148"/>
    <lineage>
        <taxon>Eukaryota</taxon>
        <taxon>Metazoa</taxon>
        <taxon>Chordata</taxon>
        <taxon>Craniata</taxon>
        <taxon>Vertebrata</taxon>
        <taxon>Euteleostomi</taxon>
        <taxon>Actinopterygii</taxon>
        <taxon>Neopterygii</taxon>
        <taxon>Teleostei</taxon>
        <taxon>Neoteleostei</taxon>
        <taxon>Acanthomorphata</taxon>
        <taxon>Eupercaria</taxon>
        <taxon>Perciformes</taxon>
        <taxon>Cottioidei</taxon>
        <taxon>Cottales</taxon>
        <taxon>Liparidae</taxon>
        <taxon>Liparis</taxon>
    </lineage>
</organism>
<name>A0A4Z2IX06_9TELE</name>
<sequence>MEIHSAGVRNMADDVFGPRPLARHVRSDAQPCCQGEIAGLTLAVTSPGYLQAVLLQNCYTGTDGTVQLRPSRVEGCRTGLACAGAMLCDGNQDKRLEGPCSVDDCVYTLGQINDCVRKCACTWMSVYMMVGDGCPQHLRGNLATSRPLAMRAAGKGTATNAARARSGPCNLFFYCFLHHNLFGCSRIGETGKWPNNGQGERVLSLNAHGTGQMICKDCCCWDRAVEEPHNEEKDSRRQGKEGGQRRTRVSI</sequence>
<reference evidence="2 3" key="1">
    <citation type="submission" date="2019-03" db="EMBL/GenBank/DDBJ databases">
        <title>First draft genome of Liparis tanakae, snailfish: a comprehensive survey of snailfish specific genes.</title>
        <authorList>
            <person name="Kim W."/>
            <person name="Song I."/>
            <person name="Jeong J.-H."/>
            <person name="Kim D."/>
            <person name="Kim S."/>
            <person name="Ryu S."/>
            <person name="Song J.Y."/>
            <person name="Lee S.K."/>
        </authorList>
    </citation>
    <scope>NUCLEOTIDE SEQUENCE [LARGE SCALE GENOMIC DNA]</scope>
    <source>
        <tissue evidence="2">Muscle</tissue>
    </source>
</reference>
<gene>
    <name evidence="2" type="ORF">EYF80_007694</name>
</gene>
<dbReference type="EMBL" id="SRLO01000042">
    <property type="protein sequence ID" value="TNN82048.1"/>
    <property type="molecule type" value="Genomic_DNA"/>
</dbReference>
<protein>
    <submittedName>
        <fullName evidence="2">Uncharacterized protein</fullName>
    </submittedName>
</protein>
<proteinExistence type="predicted"/>
<evidence type="ECO:0000313" key="3">
    <source>
        <dbReference type="Proteomes" id="UP000314294"/>
    </source>
</evidence>
<dbReference type="AlphaFoldDB" id="A0A4Z2IX06"/>
<evidence type="ECO:0000313" key="2">
    <source>
        <dbReference type="EMBL" id="TNN82048.1"/>
    </source>
</evidence>
<accession>A0A4Z2IX06</accession>